<keyword evidence="6" id="KW-0813">Transport</keyword>
<dbReference type="InterPro" id="IPR008011">
    <property type="entry name" value="Complex1_LYR_dom"/>
</dbReference>
<evidence type="ECO:0000313" key="17">
    <source>
        <dbReference type="EMBL" id="CAG9858098.1"/>
    </source>
</evidence>
<dbReference type="InterPro" id="IPR045292">
    <property type="entry name" value="Complex1_LYR_NDUFB9_LYRM3"/>
</dbReference>
<keyword evidence="11" id="KW-0007">Acetylation</keyword>
<dbReference type="OrthoDB" id="13598at2759"/>
<name>A0A9N9TLE9_PHYSR</name>
<evidence type="ECO:0000256" key="11">
    <source>
        <dbReference type="ARBA" id="ARBA00022990"/>
    </source>
</evidence>
<dbReference type="GO" id="GO:0005743">
    <property type="term" value="C:mitochondrial inner membrane"/>
    <property type="evidence" value="ECO:0007669"/>
    <property type="project" value="UniProtKB-SubCell"/>
</dbReference>
<evidence type="ECO:0000256" key="10">
    <source>
        <dbReference type="ARBA" id="ARBA00022982"/>
    </source>
</evidence>
<sequence>MSGSLTGIVTHTRKVQSLYKRTLRELENWYADRIAFRYNAVLMRQRFDQNSDIKDLRIAKDLLEKGEAELFNNQHTHPRKFPQSPGGVAFEREVIPPDWVLDYWHPLEKAQYPEYFARRELRKKEFVKMWEEKYGKSSTFTPH</sequence>
<keyword evidence="8" id="KW-0679">Respiratory chain</keyword>
<accession>A0A9N9TLE9</accession>
<evidence type="ECO:0000256" key="12">
    <source>
        <dbReference type="ARBA" id="ARBA00023128"/>
    </source>
</evidence>
<evidence type="ECO:0000256" key="3">
    <source>
        <dbReference type="ARBA" id="ARBA00009508"/>
    </source>
</evidence>
<feature type="domain" description="Complex 1 LYR protein" evidence="16">
    <location>
        <begin position="13"/>
        <end position="70"/>
    </location>
</feature>
<dbReference type="CDD" id="cd20263">
    <property type="entry name" value="Complex1_LYR_NDUFB9_LYRM3"/>
    <property type="match status" value="1"/>
</dbReference>
<comment type="similarity">
    <text evidence="3">Belongs to the complex I LYR family.</text>
</comment>
<dbReference type="GO" id="GO:0006120">
    <property type="term" value="P:mitochondrial electron transport, NADH to ubiquinone"/>
    <property type="evidence" value="ECO:0007669"/>
    <property type="project" value="InterPro"/>
</dbReference>
<dbReference type="Pfam" id="PF05347">
    <property type="entry name" value="Complex1_LYR"/>
    <property type="match status" value="1"/>
</dbReference>
<evidence type="ECO:0000256" key="13">
    <source>
        <dbReference type="ARBA" id="ARBA00023136"/>
    </source>
</evidence>
<gene>
    <name evidence="17" type="ORF">PHYEVI_LOCUS4489</name>
</gene>
<keyword evidence="12" id="KW-0496">Mitochondrion</keyword>
<organism evidence="17 18">
    <name type="scientific">Phyllotreta striolata</name>
    <name type="common">Striped flea beetle</name>
    <name type="synonym">Crioceris striolata</name>
    <dbReference type="NCBI Taxonomy" id="444603"/>
    <lineage>
        <taxon>Eukaryota</taxon>
        <taxon>Metazoa</taxon>
        <taxon>Ecdysozoa</taxon>
        <taxon>Arthropoda</taxon>
        <taxon>Hexapoda</taxon>
        <taxon>Insecta</taxon>
        <taxon>Pterygota</taxon>
        <taxon>Neoptera</taxon>
        <taxon>Endopterygota</taxon>
        <taxon>Coleoptera</taxon>
        <taxon>Polyphaga</taxon>
        <taxon>Cucujiformia</taxon>
        <taxon>Chrysomeloidea</taxon>
        <taxon>Chrysomelidae</taxon>
        <taxon>Galerucinae</taxon>
        <taxon>Alticini</taxon>
        <taxon>Phyllotreta</taxon>
    </lineage>
</organism>
<proteinExistence type="inferred from homology"/>
<evidence type="ECO:0000256" key="1">
    <source>
        <dbReference type="ARBA" id="ARBA00002920"/>
    </source>
</evidence>
<evidence type="ECO:0000256" key="7">
    <source>
        <dbReference type="ARBA" id="ARBA00022553"/>
    </source>
</evidence>
<keyword evidence="13" id="KW-0472">Membrane</keyword>
<keyword evidence="9" id="KW-0999">Mitochondrion inner membrane</keyword>
<evidence type="ECO:0000256" key="4">
    <source>
        <dbReference type="ARBA" id="ARBA00011790"/>
    </source>
</evidence>
<dbReference type="PANTHER" id="PTHR12868">
    <property type="entry name" value="NADH-UBIQUINONE OXIDOREDUCTASE B22 SUBUNIT"/>
    <property type="match status" value="1"/>
</dbReference>
<evidence type="ECO:0000313" key="18">
    <source>
        <dbReference type="Proteomes" id="UP001153712"/>
    </source>
</evidence>
<dbReference type="PANTHER" id="PTHR12868:SF0">
    <property type="entry name" value="NADH DEHYDROGENASE [UBIQUINONE] 1 BETA SUBCOMPLEX SUBUNIT 9"/>
    <property type="match status" value="1"/>
</dbReference>
<dbReference type="InterPro" id="IPR033034">
    <property type="entry name" value="NDUFB9"/>
</dbReference>
<comment type="subunit">
    <text evidence="4">Mammalian complex I is composed of 45 different subunits.</text>
</comment>
<comment type="subcellular location">
    <subcellularLocation>
        <location evidence="2">Mitochondrion inner membrane</location>
        <topology evidence="2">Peripheral membrane protein</topology>
        <orientation evidence="2">Matrix side</orientation>
    </subcellularLocation>
</comment>
<evidence type="ECO:0000256" key="6">
    <source>
        <dbReference type="ARBA" id="ARBA00022448"/>
    </source>
</evidence>
<keyword evidence="18" id="KW-1185">Reference proteome</keyword>
<comment type="function">
    <text evidence="1">Accessory subunit of the mitochondrial membrane respiratory chain NADH dehydrogenase (Complex I), that is believed to be not involved in catalysis. Complex I functions in the transfer of electrons from NADH to the respiratory chain. The immediate electron acceptor for the enzyme is believed to be ubiquinone.</text>
</comment>
<dbReference type="AlphaFoldDB" id="A0A9N9TLE9"/>
<evidence type="ECO:0000256" key="5">
    <source>
        <dbReference type="ARBA" id="ARBA00018684"/>
    </source>
</evidence>
<evidence type="ECO:0000256" key="15">
    <source>
        <dbReference type="ARBA" id="ARBA00032528"/>
    </source>
</evidence>
<evidence type="ECO:0000256" key="14">
    <source>
        <dbReference type="ARBA" id="ARBA00030192"/>
    </source>
</evidence>
<evidence type="ECO:0000256" key="9">
    <source>
        <dbReference type="ARBA" id="ARBA00022792"/>
    </source>
</evidence>
<evidence type="ECO:0000256" key="8">
    <source>
        <dbReference type="ARBA" id="ARBA00022660"/>
    </source>
</evidence>
<keyword evidence="10" id="KW-0249">Electron transport</keyword>
<evidence type="ECO:0000259" key="16">
    <source>
        <dbReference type="Pfam" id="PF05347"/>
    </source>
</evidence>
<keyword evidence="7" id="KW-0597">Phosphoprotein</keyword>
<protein>
    <recommendedName>
        <fullName evidence="5">NADH dehydrogenase [ubiquinone] 1 beta subcomplex subunit 9</fullName>
    </recommendedName>
    <alternativeName>
        <fullName evidence="14">Complex I-B22</fullName>
    </alternativeName>
    <alternativeName>
        <fullName evidence="15">NADH-ubiquinone oxidoreductase B22 subunit</fullName>
    </alternativeName>
</protein>
<dbReference type="EMBL" id="OU900108">
    <property type="protein sequence ID" value="CAG9858098.1"/>
    <property type="molecule type" value="Genomic_DNA"/>
</dbReference>
<dbReference type="Proteomes" id="UP001153712">
    <property type="component" value="Chromosome 15"/>
</dbReference>
<evidence type="ECO:0000256" key="2">
    <source>
        <dbReference type="ARBA" id="ARBA00004443"/>
    </source>
</evidence>
<reference evidence="17" key="1">
    <citation type="submission" date="2022-01" db="EMBL/GenBank/DDBJ databases">
        <authorList>
            <person name="King R."/>
        </authorList>
    </citation>
    <scope>NUCLEOTIDE SEQUENCE</scope>
</reference>